<evidence type="ECO:0000313" key="2">
    <source>
        <dbReference type="EMBL" id="KAK2731886.1"/>
    </source>
</evidence>
<dbReference type="PANTHER" id="PTHR42085">
    <property type="entry name" value="F-BOX DOMAIN-CONTAINING PROTEIN"/>
    <property type="match status" value="1"/>
</dbReference>
<dbReference type="Proteomes" id="UP001281614">
    <property type="component" value="Unassembled WGS sequence"/>
</dbReference>
<organism evidence="2 3">
    <name type="scientific">Colletotrichum kahawae</name>
    <name type="common">Coffee berry disease fungus</name>
    <dbReference type="NCBI Taxonomy" id="34407"/>
    <lineage>
        <taxon>Eukaryota</taxon>
        <taxon>Fungi</taxon>
        <taxon>Dikarya</taxon>
        <taxon>Ascomycota</taxon>
        <taxon>Pezizomycotina</taxon>
        <taxon>Sordariomycetes</taxon>
        <taxon>Hypocreomycetidae</taxon>
        <taxon>Glomerellales</taxon>
        <taxon>Glomerellaceae</taxon>
        <taxon>Colletotrichum</taxon>
        <taxon>Colletotrichum gloeosporioides species complex</taxon>
    </lineage>
</organism>
<accession>A0AAD9Y1R0</accession>
<name>A0AAD9Y1R0_COLKA</name>
<feature type="compositionally biased region" description="Polar residues" evidence="1">
    <location>
        <begin position="20"/>
        <end position="30"/>
    </location>
</feature>
<feature type="region of interest" description="Disordered" evidence="1">
    <location>
        <begin position="1"/>
        <end position="33"/>
    </location>
</feature>
<dbReference type="AlphaFoldDB" id="A0AAD9Y1R0"/>
<gene>
    <name evidence="2" type="ORF">CKAH01_08758</name>
</gene>
<evidence type="ECO:0000313" key="3">
    <source>
        <dbReference type="Proteomes" id="UP001281614"/>
    </source>
</evidence>
<dbReference type="InterPro" id="IPR038883">
    <property type="entry name" value="AN11006-like"/>
</dbReference>
<proteinExistence type="predicted"/>
<protein>
    <recommendedName>
        <fullName evidence="4">F-box domain-containing protein</fullName>
    </recommendedName>
</protein>
<evidence type="ECO:0000256" key="1">
    <source>
        <dbReference type="SAM" id="MobiDB-lite"/>
    </source>
</evidence>
<dbReference type="PANTHER" id="PTHR42085:SF2">
    <property type="entry name" value="F-BOX DOMAIN-CONTAINING PROTEIN"/>
    <property type="match status" value="1"/>
</dbReference>
<dbReference type="EMBL" id="VYYT01000555">
    <property type="protein sequence ID" value="KAK2731886.1"/>
    <property type="molecule type" value="Genomic_DNA"/>
</dbReference>
<sequence length="379" mass="42663">MPRKAKSSKKRPAPYRAPRTRSSTAHSKSASVIDVASGQASESSVAGGSAVVTLSDASLTNDIYPDPVAPSAFPIFRLPRELRDLIYEYTDILPLGIYLEARLLMRAKLVYEPHPNLGAVPLPSVWNKPSLLRVCRQMRHEVLDLFFARNTVHFNDGVASESHKHYQESSWHLLSKVVGKRAIMPEVRPPRQIQSLWKDALSRLRRVHIRIRQDSDTKPEWFSSAIKHAPRLCFVSLGIIDRQQSDLETVIDAYCAELNKIESLCEVHLSYGFQKEDVEAVSKKVSCPVQLMCNCRLDDKSGRSDETSVTVPGHPCLTSVVLGCYFTSSPIKRDQLEIWWHVRGGSSTVIMAEGYTDGLHRERLSTLYCTEASRRLHEA</sequence>
<evidence type="ECO:0008006" key="4">
    <source>
        <dbReference type="Google" id="ProtNLM"/>
    </source>
</evidence>
<comment type="caution">
    <text evidence="2">The sequence shown here is derived from an EMBL/GenBank/DDBJ whole genome shotgun (WGS) entry which is preliminary data.</text>
</comment>
<feature type="compositionally biased region" description="Basic residues" evidence="1">
    <location>
        <begin position="1"/>
        <end position="13"/>
    </location>
</feature>
<keyword evidence="3" id="KW-1185">Reference proteome</keyword>
<reference evidence="2" key="1">
    <citation type="submission" date="2023-02" db="EMBL/GenBank/DDBJ databases">
        <title>Colletotrichum kahawae CIFC_Que2 genome sequencing and assembly.</title>
        <authorList>
            <person name="Baroncelli R."/>
        </authorList>
    </citation>
    <scope>NUCLEOTIDE SEQUENCE</scope>
    <source>
        <strain evidence="2">CIFC_Que2</strain>
    </source>
</reference>